<reference evidence="7 8" key="1">
    <citation type="submission" date="2015-10" db="EMBL/GenBank/DDBJ databases">
        <authorList>
            <person name="Ju K.-S."/>
            <person name="Doroghazi J.R."/>
            <person name="Metcalf W.W."/>
        </authorList>
    </citation>
    <scope>NUCLEOTIDE SEQUENCE [LARGE SCALE GENOMIC DNA]</scope>
    <source>
        <strain evidence="7 8">NRRL B-24793</strain>
    </source>
</reference>
<organism evidence="7 8">
    <name type="scientific">Micromonospora maris</name>
    <dbReference type="NCBI Taxonomy" id="1003110"/>
    <lineage>
        <taxon>Bacteria</taxon>
        <taxon>Bacillati</taxon>
        <taxon>Actinomycetota</taxon>
        <taxon>Actinomycetes</taxon>
        <taxon>Micromonosporales</taxon>
        <taxon>Micromonosporaceae</taxon>
        <taxon>Micromonospora</taxon>
    </lineage>
</organism>
<gene>
    <name evidence="7" type="ORF">ADL17_19490</name>
</gene>
<comment type="caution">
    <text evidence="7">The sequence shown here is derived from an EMBL/GenBank/DDBJ whole genome shotgun (WGS) entry which is preliminary data.</text>
</comment>
<proteinExistence type="inferred from homology"/>
<dbReference type="PANTHER" id="PTHR34478">
    <property type="entry name" value="PROTEIN LEMA"/>
    <property type="match status" value="1"/>
</dbReference>
<feature type="transmembrane region" description="Helical" evidence="6">
    <location>
        <begin position="6"/>
        <end position="29"/>
    </location>
</feature>
<dbReference type="EMBL" id="LMWI01000002">
    <property type="protein sequence ID" value="KUJ45273.1"/>
    <property type="molecule type" value="Genomic_DNA"/>
</dbReference>
<dbReference type="AlphaFoldDB" id="A0A9X0I1Y6"/>
<dbReference type="InterPro" id="IPR023353">
    <property type="entry name" value="LemA-like_dom_sf"/>
</dbReference>
<evidence type="ECO:0000256" key="3">
    <source>
        <dbReference type="ARBA" id="ARBA00022692"/>
    </source>
</evidence>
<evidence type="ECO:0000256" key="1">
    <source>
        <dbReference type="ARBA" id="ARBA00004167"/>
    </source>
</evidence>
<name>A0A9X0I1Y6_9ACTN</name>
<comment type="similarity">
    <text evidence="2">Belongs to the LemA family.</text>
</comment>
<protein>
    <recommendedName>
        <fullName evidence="9">LemA family protein</fullName>
    </recommendedName>
</protein>
<sequence length="193" mass="20827">MGTGILMSIAGGVFCLLAVLVLGWVLVAYNRLVRQRNQVQASWAQIDVQLKRRYDLIPNLVETVRGYAAHENAALTGVIAARSGAIAVAGAAAVVHRAEAENTLTQALGRLFAVAEAYPELKANQNFASLQGELARTEDKIAYARQFYNSAVLTFNTTVQSIPTNLVANLGGFRPTEFFQADGAERAAAQVRY</sequence>
<keyword evidence="4 6" id="KW-1133">Transmembrane helix</keyword>
<dbReference type="Pfam" id="PF04011">
    <property type="entry name" value="LemA"/>
    <property type="match status" value="1"/>
</dbReference>
<evidence type="ECO:0000313" key="8">
    <source>
        <dbReference type="Proteomes" id="UP000053246"/>
    </source>
</evidence>
<evidence type="ECO:0000256" key="6">
    <source>
        <dbReference type="SAM" id="Phobius"/>
    </source>
</evidence>
<keyword evidence="3 6" id="KW-0812">Transmembrane</keyword>
<keyword evidence="5 6" id="KW-0472">Membrane</keyword>
<evidence type="ECO:0000313" key="7">
    <source>
        <dbReference type="EMBL" id="KUJ45273.1"/>
    </source>
</evidence>
<dbReference type="GO" id="GO:0016020">
    <property type="term" value="C:membrane"/>
    <property type="evidence" value="ECO:0007669"/>
    <property type="project" value="UniProtKB-SubCell"/>
</dbReference>
<evidence type="ECO:0000256" key="2">
    <source>
        <dbReference type="ARBA" id="ARBA00008854"/>
    </source>
</evidence>
<dbReference type="InterPro" id="IPR007156">
    <property type="entry name" value="MamQ_LemA"/>
</dbReference>
<dbReference type="PANTHER" id="PTHR34478:SF2">
    <property type="entry name" value="MEMBRANE PROTEIN"/>
    <property type="match status" value="1"/>
</dbReference>
<accession>A0A9X0I1Y6</accession>
<dbReference type="Proteomes" id="UP000053246">
    <property type="component" value="Unassembled WGS sequence"/>
</dbReference>
<dbReference type="RefSeq" id="WP_043721323.1">
    <property type="nucleotide sequence ID" value="NZ_LMWI01000002.1"/>
</dbReference>
<comment type="subcellular location">
    <subcellularLocation>
        <location evidence="1">Membrane</location>
        <topology evidence="1">Single-pass membrane protein</topology>
    </subcellularLocation>
</comment>
<dbReference type="SUPFAM" id="SSF140478">
    <property type="entry name" value="LemA-like"/>
    <property type="match status" value="1"/>
</dbReference>
<evidence type="ECO:0008006" key="9">
    <source>
        <dbReference type="Google" id="ProtNLM"/>
    </source>
</evidence>
<dbReference type="Gene3D" id="1.20.1440.20">
    <property type="entry name" value="LemA-like domain"/>
    <property type="match status" value="1"/>
</dbReference>
<keyword evidence="8" id="KW-1185">Reference proteome</keyword>
<evidence type="ECO:0000256" key="4">
    <source>
        <dbReference type="ARBA" id="ARBA00022989"/>
    </source>
</evidence>
<evidence type="ECO:0000256" key="5">
    <source>
        <dbReference type="ARBA" id="ARBA00023136"/>
    </source>
</evidence>